<name>A0AAP2GLZ5_9BACT</name>
<dbReference type="PROSITE" id="PS51257">
    <property type="entry name" value="PROKAR_LIPOPROTEIN"/>
    <property type="match status" value="1"/>
</dbReference>
<protein>
    <submittedName>
        <fullName evidence="8">RagB/SusD family nutrient uptake outer membrane protein</fullName>
    </submittedName>
</protein>
<dbReference type="SUPFAM" id="SSF48452">
    <property type="entry name" value="TPR-like"/>
    <property type="match status" value="1"/>
</dbReference>
<evidence type="ECO:0000256" key="2">
    <source>
        <dbReference type="ARBA" id="ARBA00006275"/>
    </source>
</evidence>
<dbReference type="EMBL" id="JAHESF010000001">
    <property type="protein sequence ID" value="MBT1695257.1"/>
    <property type="molecule type" value="Genomic_DNA"/>
</dbReference>
<evidence type="ECO:0000256" key="1">
    <source>
        <dbReference type="ARBA" id="ARBA00004442"/>
    </source>
</evidence>
<accession>A0AAP2GLZ5</accession>
<evidence type="ECO:0000313" key="9">
    <source>
        <dbReference type="Proteomes" id="UP001319200"/>
    </source>
</evidence>
<gene>
    <name evidence="8" type="ORF">KK083_00125</name>
</gene>
<comment type="caution">
    <text evidence="8">The sequence shown here is derived from an EMBL/GenBank/DDBJ whole genome shotgun (WGS) entry which is preliminary data.</text>
</comment>
<feature type="domain" description="RagB/SusD" evidence="6">
    <location>
        <begin position="280"/>
        <end position="517"/>
    </location>
</feature>
<dbReference type="Proteomes" id="UP001319200">
    <property type="component" value="Unassembled WGS sequence"/>
</dbReference>
<dbReference type="Pfam" id="PF14322">
    <property type="entry name" value="SusD-like_3"/>
    <property type="match status" value="1"/>
</dbReference>
<dbReference type="CDD" id="cd08977">
    <property type="entry name" value="SusD"/>
    <property type="match status" value="1"/>
</dbReference>
<dbReference type="RefSeq" id="WP_254158717.1">
    <property type="nucleotide sequence ID" value="NZ_JAHESF010000001.1"/>
</dbReference>
<dbReference type="GO" id="GO:0009279">
    <property type="term" value="C:cell outer membrane"/>
    <property type="evidence" value="ECO:0007669"/>
    <property type="project" value="UniProtKB-SubCell"/>
</dbReference>
<evidence type="ECO:0000259" key="6">
    <source>
        <dbReference type="Pfam" id="PF07980"/>
    </source>
</evidence>
<comment type="subcellular location">
    <subcellularLocation>
        <location evidence="1">Cell outer membrane</location>
    </subcellularLocation>
</comment>
<organism evidence="8 9">
    <name type="scientific">Chryseosolibacter histidini</name>
    <dbReference type="NCBI Taxonomy" id="2782349"/>
    <lineage>
        <taxon>Bacteria</taxon>
        <taxon>Pseudomonadati</taxon>
        <taxon>Bacteroidota</taxon>
        <taxon>Cytophagia</taxon>
        <taxon>Cytophagales</taxon>
        <taxon>Chryseotaleaceae</taxon>
        <taxon>Chryseosolibacter</taxon>
    </lineage>
</organism>
<dbReference type="AlphaFoldDB" id="A0AAP2GLZ5"/>
<reference evidence="8 9" key="1">
    <citation type="submission" date="2021-05" db="EMBL/GenBank/DDBJ databases">
        <title>A Polyphasic approach of four new species of the genus Ohtaekwangia: Ohtaekwangia histidinii sp. nov., Ohtaekwangia cretensis sp. nov., Ohtaekwangia indiensis sp. nov., Ohtaekwangia reichenbachii sp. nov. from diverse environment.</title>
        <authorList>
            <person name="Octaviana S."/>
        </authorList>
    </citation>
    <scope>NUCLEOTIDE SEQUENCE [LARGE SCALE GENOMIC DNA]</scope>
    <source>
        <strain evidence="8 9">PWU4</strain>
    </source>
</reference>
<keyword evidence="3" id="KW-0732">Signal</keyword>
<keyword evidence="4" id="KW-0472">Membrane</keyword>
<dbReference type="InterPro" id="IPR033985">
    <property type="entry name" value="SusD-like_N"/>
</dbReference>
<sequence length="519" mass="57610">MKKTIYTFMLGALLMVGCSDESLNTRPNDRYTEESFWTSEKNATAGLTGCYAVLRNDGIYGGEATPLLEETATPNTYNYNDRMGFDVIASGTQTPSNSTIITNRWNHAYSGIGRCNALLANIDNVPMDNALKERMKGEAKFLRALYYSLLATYYMDAPLILNEPNIDQALLPRTPHAEIMAQVVQDLNEAADVLPVKYTATTDIGRATKGAALALKARVLLFEASPLVNTSGDLAKWQAAANAAKAVMDLTAAGYGLFNNYRQLFLPANEGKQETIFDVQFKIPELGSSFDVVGSQFNDNAPVQDLIEAYEMSDGLPQSVSPLYNPATPYANRDPRFYQTIVFPGDVFQGATVTTSRFQITGYAIKKYTVYDAAAATQVAGGRSETNYMVLRYADVLLMYAEAQNEAVGPDASVYSAINSVRQRAGLNPYQVPAGKTKDEMREIIRHERRIEFAGEGYYYNDIRRWKTAETVMNTKIYNSANSAVDTRVFNAARDYWWPVPQVQRDRNPNLSQNDQYGG</sequence>
<dbReference type="Gene3D" id="1.25.40.390">
    <property type="match status" value="1"/>
</dbReference>
<proteinExistence type="inferred from homology"/>
<dbReference type="InterPro" id="IPR011990">
    <property type="entry name" value="TPR-like_helical_dom_sf"/>
</dbReference>
<evidence type="ECO:0000259" key="7">
    <source>
        <dbReference type="Pfam" id="PF14322"/>
    </source>
</evidence>
<comment type="similarity">
    <text evidence="2">Belongs to the SusD family.</text>
</comment>
<evidence type="ECO:0000256" key="3">
    <source>
        <dbReference type="ARBA" id="ARBA00022729"/>
    </source>
</evidence>
<evidence type="ECO:0000313" key="8">
    <source>
        <dbReference type="EMBL" id="MBT1695257.1"/>
    </source>
</evidence>
<keyword evidence="9" id="KW-1185">Reference proteome</keyword>
<feature type="domain" description="SusD-like N-terminal" evidence="7">
    <location>
        <begin position="92"/>
        <end position="221"/>
    </location>
</feature>
<evidence type="ECO:0000256" key="5">
    <source>
        <dbReference type="ARBA" id="ARBA00023237"/>
    </source>
</evidence>
<evidence type="ECO:0000256" key="4">
    <source>
        <dbReference type="ARBA" id="ARBA00023136"/>
    </source>
</evidence>
<dbReference type="Pfam" id="PF07980">
    <property type="entry name" value="SusD_RagB"/>
    <property type="match status" value="1"/>
</dbReference>
<keyword evidence="5" id="KW-0998">Cell outer membrane</keyword>
<dbReference type="InterPro" id="IPR012944">
    <property type="entry name" value="SusD_RagB_dom"/>
</dbReference>